<dbReference type="EMBL" id="HACG01045056">
    <property type="protein sequence ID" value="CEK91921.1"/>
    <property type="molecule type" value="Transcribed_RNA"/>
</dbReference>
<reference evidence="1" key="1">
    <citation type="submission" date="2014-12" db="EMBL/GenBank/DDBJ databases">
        <title>Insight into the proteome of Arion vulgaris.</title>
        <authorList>
            <person name="Aradska J."/>
            <person name="Bulat T."/>
            <person name="Smidak R."/>
            <person name="Sarate P."/>
            <person name="Gangsoo J."/>
            <person name="Sialana F."/>
            <person name="Bilban M."/>
            <person name="Lubec G."/>
        </authorList>
    </citation>
    <scope>NUCLEOTIDE SEQUENCE</scope>
    <source>
        <tissue evidence="1">Skin</tissue>
    </source>
</reference>
<proteinExistence type="predicted"/>
<organism evidence="1">
    <name type="scientific">Arion vulgaris</name>
    <dbReference type="NCBI Taxonomy" id="1028688"/>
    <lineage>
        <taxon>Eukaryota</taxon>
        <taxon>Metazoa</taxon>
        <taxon>Spiralia</taxon>
        <taxon>Lophotrochozoa</taxon>
        <taxon>Mollusca</taxon>
        <taxon>Gastropoda</taxon>
        <taxon>Heterobranchia</taxon>
        <taxon>Euthyneura</taxon>
        <taxon>Panpulmonata</taxon>
        <taxon>Eupulmonata</taxon>
        <taxon>Stylommatophora</taxon>
        <taxon>Helicina</taxon>
        <taxon>Arionoidea</taxon>
        <taxon>Arionidae</taxon>
        <taxon>Arion</taxon>
    </lineage>
</organism>
<accession>A0A0B7BHW7</accession>
<gene>
    <name evidence="1" type="primary">ORF185551</name>
</gene>
<sequence>MLFSLGPWVSVKDIFGCTCCIYLTSDELFDCHPQIKGYFFLLAISDKGFDRRYVGGEMKVCSVIGYAD</sequence>
<dbReference type="AlphaFoldDB" id="A0A0B7BHW7"/>
<name>A0A0B7BHW7_9EUPU</name>
<protein>
    <submittedName>
        <fullName evidence="1">Uncharacterized protein</fullName>
    </submittedName>
</protein>
<evidence type="ECO:0000313" key="1">
    <source>
        <dbReference type="EMBL" id="CEK91921.1"/>
    </source>
</evidence>